<protein>
    <submittedName>
        <fullName evidence="1">Uncharacterized protein</fullName>
    </submittedName>
</protein>
<accession>A0A6N3H6M6</accession>
<reference evidence="1" key="1">
    <citation type="submission" date="2019-11" db="EMBL/GenBank/DDBJ databases">
        <authorList>
            <person name="Feng L."/>
        </authorList>
    </citation>
    <scope>NUCLEOTIDE SEQUENCE</scope>
    <source>
        <strain evidence="1">PmerdaeLFYP103</strain>
    </source>
</reference>
<proteinExistence type="predicted"/>
<dbReference type="AlphaFoldDB" id="A0A6N3H6M6"/>
<evidence type="ECO:0000313" key="1">
    <source>
        <dbReference type="EMBL" id="VYU72727.1"/>
    </source>
</evidence>
<gene>
    <name evidence="1" type="ORF">PMLFYP103_03485</name>
</gene>
<sequence>MVVATCINILAIDWLVANLYKQYSDCPLYLHSILNVL</sequence>
<name>A0A6N3H6M6_9BACT</name>
<organism evidence="1">
    <name type="scientific">Parabacteroides merdae</name>
    <dbReference type="NCBI Taxonomy" id="46503"/>
    <lineage>
        <taxon>Bacteria</taxon>
        <taxon>Pseudomonadati</taxon>
        <taxon>Bacteroidota</taxon>
        <taxon>Bacteroidia</taxon>
        <taxon>Bacteroidales</taxon>
        <taxon>Tannerellaceae</taxon>
        <taxon>Parabacteroides</taxon>
    </lineage>
</organism>
<dbReference type="EMBL" id="CACRUV010000050">
    <property type="protein sequence ID" value="VYU72727.1"/>
    <property type="molecule type" value="Genomic_DNA"/>
</dbReference>